<dbReference type="InterPro" id="IPR011011">
    <property type="entry name" value="Znf_FYVE_PHD"/>
</dbReference>
<proteinExistence type="predicted"/>
<dbReference type="InterPro" id="IPR013083">
    <property type="entry name" value="Znf_RING/FYVE/PHD"/>
</dbReference>
<dbReference type="EMBL" id="JRES01000213">
    <property type="protein sequence ID" value="KNC33244.1"/>
    <property type="molecule type" value="Genomic_DNA"/>
</dbReference>
<accession>A0A0L0CP70</accession>
<sequence>MPNTDSLTCSLESCGKNITKTHGSVSCIFCLKWFHPNCVGINTDQLAALAKSKGALNYICDSCKDVRSNTDSYSFREELRKGLADIQTKFDVILSEVKQELNTKLTELKNDIDNCNKMIKFIDSSTTNKILFLEDQNEVLNKRLNRSDILINGLPKYHDNINELVVKIFKQLNADINPGDINNCYFINQGNTVLVKLNNIPKRDLVMRNYFKTRNLCLSSLIETDINKRIFLNDHVTPKVGRVLFLCRRLRKDNKILKYRLINSDKTKIKITLNDNTIKIFDLSEFFSYFNLCSNFSSELQANSNSNLTVHSQS</sequence>
<protein>
    <recommendedName>
        <fullName evidence="3">Zinc finger PHD-type domain-containing protein</fullName>
    </recommendedName>
</protein>
<dbReference type="Proteomes" id="UP000037069">
    <property type="component" value="Unassembled WGS sequence"/>
</dbReference>
<evidence type="ECO:0000313" key="2">
    <source>
        <dbReference type="Proteomes" id="UP000037069"/>
    </source>
</evidence>
<dbReference type="OrthoDB" id="8059039at2759"/>
<evidence type="ECO:0008006" key="3">
    <source>
        <dbReference type="Google" id="ProtNLM"/>
    </source>
</evidence>
<keyword evidence="2" id="KW-1185">Reference proteome</keyword>
<dbReference type="AlphaFoldDB" id="A0A0L0CP70"/>
<gene>
    <name evidence="1" type="ORF">FF38_14548</name>
</gene>
<dbReference type="SUPFAM" id="SSF57903">
    <property type="entry name" value="FYVE/PHD zinc finger"/>
    <property type="match status" value="1"/>
</dbReference>
<reference evidence="1 2" key="1">
    <citation type="journal article" date="2015" name="Nat. Commun.">
        <title>Lucilia cuprina genome unlocks parasitic fly biology to underpin future interventions.</title>
        <authorList>
            <person name="Anstead C.A."/>
            <person name="Korhonen P.K."/>
            <person name="Young N.D."/>
            <person name="Hall R.S."/>
            <person name="Jex A.R."/>
            <person name="Murali S.C."/>
            <person name="Hughes D.S."/>
            <person name="Lee S.F."/>
            <person name="Perry T."/>
            <person name="Stroehlein A.J."/>
            <person name="Ansell B.R."/>
            <person name="Breugelmans B."/>
            <person name="Hofmann A."/>
            <person name="Qu J."/>
            <person name="Dugan S."/>
            <person name="Lee S.L."/>
            <person name="Chao H."/>
            <person name="Dinh H."/>
            <person name="Han Y."/>
            <person name="Doddapaneni H.V."/>
            <person name="Worley K.C."/>
            <person name="Muzny D.M."/>
            <person name="Ioannidis P."/>
            <person name="Waterhouse R.M."/>
            <person name="Zdobnov E.M."/>
            <person name="James P.J."/>
            <person name="Bagnall N.H."/>
            <person name="Kotze A.C."/>
            <person name="Gibbs R.A."/>
            <person name="Richards S."/>
            <person name="Batterham P."/>
            <person name="Gasser R.B."/>
        </authorList>
    </citation>
    <scope>NUCLEOTIDE SEQUENCE [LARGE SCALE GENOMIC DNA]</scope>
    <source>
        <strain evidence="1 2">LS</strain>
        <tissue evidence="1">Full body</tissue>
    </source>
</reference>
<dbReference type="Gene3D" id="3.30.40.10">
    <property type="entry name" value="Zinc/RING finger domain, C3HC4 (zinc finger)"/>
    <property type="match status" value="1"/>
</dbReference>
<evidence type="ECO:0000313" key="1">
    <source>
        <dbReference type="EMBL" id="KNC33244.1"/>
    </source>
</evidence>
<organism evidence="1 2">
    <name type="scientific">Lucilia cuprina</name>
    <name type="common">Green bottle fly</name>
    <name type="synonym">Australian sheep blowfly</name>
    <dbReference type="NCBI Taxonomy" id="7375"/>
    <lineage>
        <taxon>Eukaryota</taxon>
        <taxon>Metazoa</taxon>
        <taxon>Ecdysozoa</taxon>
        <taxon>Arthropoda</taxon>
        <taxon>Hexapoda</taxon>
        <taxon>Insecta</taxon>
        <taxon>Pterygota</taxon>
        <taxon>Neoptera</taxon>
        <taxon>Endopterygota</taxon>
        <taxon>Diptera</taxon>
        <taxon>Brachycera</taxon>
        <taxon>Muscomorpha</taxon>
        <taxon>Oestroidea</taxon>
        <taxon>Calliphoridae</taxon>
        <taxon>Luciliinae</taxon>
        <taxon>Lucilia</taxon>
    </lineage>
</organism>
<name>A0A0L0CP70_LUCCU</name>
<comment type="caution">
    <text evidence="1">The sequence shown here is derived from an EMBL/GenBank/DDBJ whole genome shotgun (WGS) entry which is preliminary data.</text>
</comment>